<dbReference type="Proteomes" id="UP000327044">
    <property type="component" value="Unassembled WGS sequence"/>
</dbReference>
<comment type="subcellular location">
    <subcellularLocation>
        <location evidence="2">Endosome membrane</location>
        <topology evidence="2">Peripheral membrane protein</topology>
    </subcellularLocation>
    <subcellularLocation>
        <location evidence="1">Golgi apparatus</location>
        <location evidence="1">trans-Golgi network membrane</location>
        <topology evidence="1">Peripheral membrane protein</topology>
    </subcellularLocation>
</comment>
<dbReference type="InterPro" id="IPR031745">
    <property type="entry name" value="Vps53_C"/>
</dbReference>
<proteinExistence type="inferred from homology"/>
<evidence type="ECO:0000313" key="13">
    <source>
        <dbReference type="Proteomes" id="UP000327044"/>
    </source>
</evidence>
<comment type="similarity">
    <text evidence="3">Belongs to the VPS53 family.</text>
</comment>
<gene>
    <name evidence="12" type="ORF">PPYR_03732</name>
</gene>
<dbReference type="GO" id="GO:0010008">
    <property type="term" value="C:endosome membrane"/>
    <property type="evidence" value="ECO:0007669"/>
    <property type="project" value="UniProtKB-SubCell"/>
</dbReference>
<keyword evidence="6" id="KW-0333">Golgi apparatus</keyword>
<dbReference type="AlphaFoldDB" id="A0A1Y1L9F9"/>
<dbReference type="EMBL" id="GEZM01061827">
    <property type="protein sequence ID" value="JAV70302.1"/>
    <property type="molecule type" value="Transcribed_RNA"/>
</dbReference>
<evidence type="ECO:0000313" key="11">
    <source>
        <dbReference type="EMBL" id="JAV70302.1"/>
    </source>
</evidence>
<feature type="domain" description="Vps53 C-terminal" evidence="10">
    <location>
        <begin position="683"/>
        <end position="767"/>
    </location>
</feature>
<evidence type="ECO:0000256" key="4">
    <source>
        <dbReference type="ARBA" id="ARBA00014103"/>
    </source>
</evidence>
<evidence type="ECO:0000313" key="12">
    <source>
        <dbReference type="EMBL" id="KAB0791932.1"/>
    </source>
</evidence>
<evidence type="ECO:0000256" key="7">
    <source>
        <dbReference type="ARBA" id="ARBA00023136"/>
    </source>
</evidence>
<dbReference type="GO" id="GO:0005829">
    <property type="term" value="C:cytosol"/>
    <property type="evidence" value="ECO:0007669"/>
    <property type="project" value="GOC"/>
</dbReference>
<reference evidence="11" key="1">
    <citation type="journal article" date="2016" name="Sci. Rep.">
        <title>Molecular characterization of firefly nuptial gifts: a multi-omics approach sheds light on postcopulatory sexual selection.</title>
        <authorList>
            <person name="Al-Wathiqui N."/>
            <person name="Fallon T.R."/>
            <person name="South A."/>
            <person name="Weng J.K."/>
            <person name="Lewis S.M."/>
        </authorList>
    </citation>
    <scope>NUCLEOTIDE SEQUENCE</scope>
</reference>
<protein>
    <recommendedName>
        <fullName evidence="4">Vacuolar protein sorting-associated protein 53 homolog</fullName>
    </recommendedName>
</protein>
<evidence type="ECO:0000256" key="6">
    <source>
        <dbReference type="ARBA" id="ARBA00023034"/>
    </source>
</evidence>
<evidence type="ECO:0000259" key="9">
    <source>
        <dbReference type="Pfam" id="PF04100"/>
    </source>
</evidence>
<dbReference type="PANTHER" id="PTHR12820:SF0">
    <property type="entry name" value="VACUOLAR PROTEIN SORTING-ASSOCIATED PROTEIN 53 HOMOLOG"/>
    <property type="match status" value="1"/>
</dbReference>
<dbReference type="InParanoid" id="A0A1Y1L9F9"/>
<dbReference type="GO" id="GO:0000938">
    <property type="term" value="C:GARP complex"/>
    <property type="evidence" value="ECO:0007669"/>
    <property type="project" value="InterPro"/>
</dbReference>
<keyword evidence="13" id="KW-1185">Reference proteome</keyword>
<sequence>MDLTIIDDENALDDANDLLINFPIDVQTAIEQILPSNDPLDQPTFNTIDYINSLFPTEQSLSNIDETVSRMEEKIQTIDNEISTVVRGQTTASQDGRQALDEAQRVIRELFVQIKDIKGRAEKSEEMVREITHDIKQLDCAKRNLTLAITTLNHLHMLVGGVDTLKSLTEKRQYGEIALPLQAISEVMAHFENYTDIPQIKSLSDQVKSIHQDLAQQITRDFKEAFSGANAKSFIPNKQLASACLVVSALEPKVKRDLLKWFIDLQLQEYMHLFNETEETAWLDKIDKRYAWLKRHLIEFEDRLGGMFPQNWEVSERIALQFCNVTREELPKIMTKRKHEVDVKLLLYAIQKTANFETLLARRFTGVTISESEDAGHKEGAKGVPAGDSVFVGLIGRCFIPFLYIYIESIDRNLADLIERFLNNDNKNIMTEATETQASVLPSCGDLFVFYKKSMVQCTQLSKGQTMLDLTKLFQKYLREYAIKILQNNLPKIETQSLGSSVQSITRDLQKMSTSGLIQNFSSFLKEGEITRFTKDELRKICCTLTTAEYCLETTQQLTQKLKEKTEPSLADQINLSQEESIFHSVISNCIQILVQDLENACEPALTAMGKIQWQSIDCVGDQSPYTASIATHFESTVPIIRDHLSHSRKYFTQFCIKFANSFIPKFTNNIYKCKPINTEGAEQLLLDTYMVKLLLLNLPLVASQINRQAPATYTKAVIKGITRAEMILKVVMTPVDPSKAFVEQFMKLLPECQASELTKILEMKNVKKQEQAYLIEIFRSHKPGIEKETHEDDGATNEGGRIKKLEKLIKKGLPK</sequence>
<keyword evidence="7" id="KW-0472">Membrane</keyword>
<dbReference type="OrthoDB" id="10261632at2759"/>
<evidence type="ECO:0000256" key="1">
    <source>
        <dbReference type="ARBA" id="ARBA00004150"/>
    </source>
</evidence>
<dbReference type="EMBL" id="VVIM01000011">
    <property type="protein sequence ID" value="KAB0791932.1"/>
    <property type="molecule type" value="Genomic_DNA"/>
</dbReference>
<organism evidence="11">
    <name type="scientific">Photinus pyralis</name>
    <name type="common">Common eastern firefly</name>
    <name type="synonym">Lampyris pyralis</name>
    <dbReference type="NCBI Taxonomy" id="7054"/>
    <lineage>
        <taxon>Eukaryota</taxon>
        <taxon>Metazoa</taxon>
        <taxon>Ecdysozoa</taxon>
        <taxon>Arthropoda</taxon>
        <taxon>Hexapoda</taxon>
        <taxon>Insecta</taxon>
        <taxon>Pterygota</taxon>
        <taxon>Neoptera</taxon>
        <taxon>Endopterygota</taxon>
        <taxon>Coleoptera</taxon>
        <taxon>Polyphaga</taxon>
        <taxon>Elateriformia</taxon>
        <taxon>Elateroidea</taxon>
        <taxon>Lampyridae</taxon>
        <taxon>Lampyrinae</taxon>
        <taxon>Photinus</taxon>
    </lineage>
</organism>
<dbReference type="InterPro" id="IPR007234">
    <property type="entry name" value="Vps53_N"/>
</dbReference>
<evidence type="ECO:0000256" key="2">
    <source>
        <dbReference type="ARBA" id="ARBA00004481"/>
    </source>
</evidence>
<evidence type="ECO:0000259" key="10">
    <source>
        <dbReference type="Pfam" id="PF16854"/>
    </source>
</evidence>
<dbReference type="Pfam" id="PF04100">
    <property type="entry name" value="Vps53_N"/>
    <property type="match status" value="1"/>
</dbReference>
<dbReference type="PANTHER" id="PTHR12820">
    <property type="entry name" value="VACUOLAR SORTING PROTEIN 53"/>
    <property type="match status" value="1"/>
</dbReference>
<dbReference type="Gene3D" id="1.10.357.110">
    <property type="entry name" value="Vacuolar protein sorting-associated protein 53, C-terminus"/>
    <property type="match status" value="1"/>
</dbReference>
<keyword evidence="5" id="KW-0967">Endosome</keyword>
<feature type="domain" description="Vps53 N-terminal" evidence="9">
    <location>
        <begin position="44"/>
        <end position="424"/>
    </location>
</feature>
<dbReference type="GO" id="GO:0042147">
    <property type="term" value="P:retrograde transport, endosome to Golgi"/>
    <property type="evidence" value="ECO:0007669"/>
    <property type="project" value="InterPro"/>
</dbReference>
<name>A0A1Y1L9F9_PHOPY</name>
<evidence type="ECO:0000256" key="3">
    <source>
        <dbReference type="ARBA" id="ARBA00008628"/>
    </source>
</evidence>
<dbReference type="InterPro" id="IPR039766">
    <property type="entry name" value="Vps53"/>
</dbReference>
<evidence type="ECO:0000256" key="5">
    <source>
        <dbReference type="ARBA" id="ARBA00022753"/>
    </source>
</evidence>
<accession>A0A1Y1L9F9</accession>
<feature type="coiled-coil region" evidence="8">
    <location>
        <begin position="61"/>
        <end position="120"/>
    </location>
</feature>
<evidence type="ECO:0000256" key="8">
    <source>
        <dbReference type="SAM" id="Coils"/>
    </source>
</evidence>
<dbReference type="Pfam" id="PF16854">
    <property type="entry name" value="VPS53_C"/>
    <property type="match status" value="1"/>
</dbReference>
<reference evidence="12" key="3">
    <citation type="submission" date="2019-08" db="EMBL/GenBank/DDBJ databases">
        <authorList>
            <consortium name="Photinus pyralis genome working group"/>
            <person name="Fallon T.R."/>
            <person name="Sander Lower S.E."/>
            <person name="Weng J.-K."/>
        </authorList>
    </citation>
    <scope>NUCLEOTIDE SEQUENCE</scope>
    <source>
        <strain evidence="12">1611_PpyrPB1</strain>
        <tissue evidence="12">Whole body</tissue>
    </source>
</reference>
<dbReference type="FunCoup" id="A0A1Y1L9F9">
    <property type="interactions" value="1917"/>
</dbReference>
<dbReference type="InterPro" id="IPR038260">
    <property type="entry name" value="Vps53_C_sf"/>
</dbReference>
<reference evidence="12 13" key="2">
    <citation type="journal article" date="2018" name="Elife">
        <title>Firefly genomes illuminate parallel origins of bioluminescence in beetles.</title>
        <authorList>
            <person name="Fallon T.R."/>
            <person name="Lower S.E."/>
            <person name="Chang C.H."/>
            <person name="Bessho-Uehara M."/>
            <person name="Martin G.J."/>
            <person name="Bewick A.J."/>
            <person name="Behringer M."/>
            <person name="Debat H.J."/>
            <person name="Wong I."/>
            <person name="Day J.C."/>
            <person name="Suvorov A."/>
            <person name="Silva C.J."/>
            <person name="Stanger-Hall K.F."/>
            <person name="Hall D.W."/>
            <person name="Schmitz R.J."/>
            <person name="Nelson D.R."/>
            <person name="Lewis S.M."/>
            <person name="Shigenobu S."/>
            <person name="Bybee S.M."/>
            <person name="Larracuente A.M."/>
            <person name="Oba Y."/>
            <person name="Weng J.K."/>
        </authorList>
    </citation>
    <scope>NUCLEOTIDE SEQUENCE [LARGE SCALE GENOMIC DNA]</scope>
    <source>
        <strain evidence="12">1611_PpyrPB1</strain>
        <tissue evidence="12">Whole body</tissue>
    </source>
</reference>
<keyword evidence="8" id="KW-0175">Coiled coil</keyword>